<proteinExistence type="predicted"/>
<dbReference type="EMBL" id="CM023470">
    <property type="protein sequence ID" value="KAH7980488.1"/>
    <property type="molecule type" value="Genomic_DNA"/>
</dbReference>
<gene>
    <name evidence="1" type="ORF">HPB49_016643</name>
</gene>
<sequence>MELTGANSDTIPQWTYDANSGKTTGKAHIEWLQCRECDFCIFRKMPAKKGRTCFVPLCKGGYKSSAEKVSLFHAPTDARRQEEWARNIKREDKELDETSVVCSRHFDDPYIQRTFKHVINGQLVEIDRDRPALTEDAVPTLFPDAPSDISKCVPKKRKERNLAHSYAPAPKRRAGNKNVEDGDPQVPENESDPEARSHPFSDIALPSALCNRVVLTNDPATLCFGWHSSTGLDNVHVTKHLKFTPCTKDARAERTSAYRCSVLCRSVKVEEVWVTTVDDAVAALTKADSMIPCPGFEIQPVYPKQCVQYGGKNFAKNCLGTSTDGKPCLQCRYTKKLALNRSYRLKKKPGISWKQRSARKSLQLLRARRKLANAEKSVAELRVTNESIASSVLETKISGLPPKQRLAVKTCFEVARRKSSRGMLYDKLWILECILMRMQSPKLYEHVRRHEIMALPSKSCLDKHMQRFKGAFGFNTTVLAALREKTLNMDKFSLHGGLVFDEIKLSGNISVKPSGELTGFVDLGPFTEDSTSTATSDHGFVVMFKPFQGG</sequence>
<protein>
    <submittedName>
        <fullName evidence="1">Uncharacterized protein</fullName>
    </submittedName>
</protein>
<name>A0ACB8E1U6_DERSI</name>
<keyword evidence="2" id="KW-1185">Reference proteome</keyword>
<reference evidence="1" key="1">
    <citation type="submission" date="2020-05" db="EMBL/GenBank/DDBJ databases">
        <title>Large-scale comparative analyses of tick genomes elucidate their genetic diversity and vector capacities.</title>
        <authorList>
            <person name="Jia N."/>
            <person name="Wang J."/>
            <person name="Shi W."/>
            <person name="Du L."/>
            <person name="Sun Y."/>
            <person name="Zhan W."/>
            <person name="Jiang J."/>
            <person name="Wang Q."/>
            <person name="Zhang B."/>
            <person name="Ji P."/>
            <person name="Sakyi L.B."/>
            <person name="Cui X."/>
            <person name="Yuan T."/>
            <person name="Jiang B."/>
            <person name="Yang W."/>
            <person name="Lam T.T.-Y."/>
            <person name="Chang Q."/>
            <person name="Ding S."/>
            <person name="Wang X."/>
            <person name="Zhu J."/>
            <person name="Ruan X."/>
            <person name="Zhao L."/>
            <person name="Wei J."/>
            <person name="Que T."/>
            <person name="Du C."/>
            <person name="Cheng J."/>
            <person name="Dai P."/>
            <person name="Han X."/>
            <person name="Huang E."/>
            <person name="Gao Y."/>
            <person name="Liu J."/>
            <person name="Shao H."/>
            <person name="Ye R."/>
            <person name="Li L."/>
            <person name="Wei W."/>
            <person name="Wang X."/>
            <person name="Wang C."/>
            <person name="Yang T."/>
            <person name="Huo Q."/>
            <person name="Li W."/>
            <person name="Guo W."/>
            <person name="Chen H."/>
            <person name="Zhou L."/>
            <person name="Ni X."/>
            <person name="Tian J."/>
            <person name="Zhou Y."/>
            <person name="Sheng Y."/>
            <person name="Liu T."/>
            <person name="Pan Y."/>
            <person name="Xia L."/>
            <person name="Li J."/>
            <person name="Zhao F."/>
            <person name="Cao W."/>
        </authorList>
    </citation>
    <scope>NUCLEOTIDE SEQUENCE</scope>
    <source>
        <strain evidence="1">Dsil-2018</strain>
    </source>
</reference>
<comment type="caution">
    <text evidence="1">The sequence shown here is derived from an EMBL/GenBank/DDBJ whole genome shotgun (WGS) entry which is preliminary data.</text>
</comment>
<organism evidence="1 2">
    <name type="scientific">Dermacentor silvarum</name>
    <name type="common">Tick</name>
    <dbReference type="NCBI Taxonomy" id="543639"/>
    <lineage>
        <taxon>Eukaryota</taxon>
        <taxon>Metazoa</taxon>
        <taxon>Ecdysozoa</taxon>
        <taxon>Arthropoda</taxon>
        <taxon>Chelicerata</taxon>
        <taxon>Arachnida</taxon>
        <taxon>Acari</taxon>
        <taxon>Parasitiformes</taxon>
        <taxon>Ixodida</taxon>
        <taxon>Ixodoidea</taxon>
        <taxon>Ixodidae</taxon>
        <taxon>Rhipicephalinae</taxon>
        <taxon>Dermacentor</taxon>
    </lineage>
</organism>
<accession>A0ACB8E1U6</accession>
<dbReference type="Proteomes" id="UP000821865">
    <property type="component" value="Chromosome 1"/>
</dbReference>
<evidence type="ECO:0000313" key="1">
    <source>
        <dbReference type="EMBL" id="KAH7980488.1"/>
    </source>
</evidence>
<evidence type="ECO:0000313" key="2">
    <source>
        <dbReference type="Proteomes" id="UP000821865"/>
    </source>
</evidence>